<dbReference type="InterPro" id="IPR038476">
    <property type="entry name" value="UvrC_RNase_H_dom_sf"/>
</dbReference>
<comment type="caution">
    <text evidence="2">The sequence shown here is derived from an EMBL/GenBank/DDBJ whole genome shotgun (WGS) entry which is preliminary data.</text>
</comment>
<accession>T1AEY0</accession>
<dbReference type="PANTHER" id="PTHR30562">
    <property type="entry name" value="UVRC/OXIDOREDUCTASE"/>
    <property type="match status" value="1"/>
</dbReference>
<dbReference type="AlphaFoldDB" id="T1AEY0"/>
<protein>
    <submittedName>
        <fullName evidence="2">Excinuclease ABC subunit C</fullName>
    </submittedName>
</protein>
<proteinExistence type="predicted"/>
<dbReference type="GO" id="GO:0009380">
    <property type="term" value="C:excinuclease repair complex"/>
    <property type="evidence" value="ECO:0007669"/>
    <property type="project" value="TreeGrafter"/>
</dbReference>
<dbReference type="InterPro" id="IPR001162">
    <property type="entry name" value="UvrC_RNase_H_dom"/>
</dbReference>
<feature type="domain" description="UvrC family homology region profile" evidence="1">
    <location>
        <begin position="10"/>
        <end position="148"/>
    </location>
</feature>
<dbReference type="InterPro" id="IPR050066">
    <property type="entry name" value="UvrABC_protein_C"/>
</dbReference>
<sequence length="148" mass="17015">DRVEDLTDQELQTRVVELHYGESPIELPPEVVVALDSPENDLLALWLSNLRGSKARITVPKRGHKRSMLSMATENAKDEMKRHRLRRASDHNARAKALTDLANFLELKEAPLRIECYDMSHLQGTNYVGSMVVMEDGITKRADYRRFR</sequence>
<gene>
    <name evidence="2" type="ORF">B1A_11845</name>
</gene>
<dbReference type="GO" id="GO:0006974">
    <property type="term" value="P:DNA damage response"/>
    <property type="evidence" value="ECO:0007669"/>
    <property type="project" value="TreeGrafter"/>
</dbReference>
<name>T1AEY0_9ZZZZ</name>
<dbReference type="Gene3D" id="3.30.420.340">
    <property type="entry name" value="UvrC, RNAse H endonuclease domain"/>
    <property type="match status" value="1"/>
</dbReference>
<dbReference type="GO" id="GO:0009381">
    <property type="term" value="F:excinuclease ABC activity"/>
    <property type="evidence" value="ECO:0007669"/>
    <property type="project" value="InterPro"/>
</dbReference>
<dbReference type="PROSITE" id="PS50165">
    <property type="entry name" value="UVRC"/>
    <property type="match status" value="1"/>
</dbReference>
<dbReference type="EMBL" id="AUZX01008517">
    <property type="protein sequence ID" value="EQD55702.1"/>
    <property type="molecule type" value="Genomic_DNA"/>
</dbReference>
<feature type="non-terminal residue" evidence="2">
    <location>
        <position position="1"/>
    </location>
</feature>
<organism evidence="2">
    <name type="scientific">mine drainage metagenome</name>
    <dbReference type="NCBI Taxonomy" id="410659"/>
    <lineage>
        <taxon>unclassified sequences</taxon>
        <taxon>metagenomes</taxon>
        <taxon>ecological metagenomes</taxon>
    </lineage>
</organism>
<reference evidence="2" key="1">
    <citation type="submission" date="2013-08" db="EMBL/GenBank/DDBJ databases">
        <authorList>
            <person name="Mendez C."/>
            <person name="Richter M."/>
            <person name="Ferrer M."/>
            <person name="Sanchez J."/>
        </authorList>
    </citation>
    <scope>NUCLEOTIDE SEQUENCE</scope>
</reference>
<feature type="non-terminal residue" evidence="2">
    <location>
        <position position="148"/>
    </location>
</feature>
<reference evidence="2" key="2">
    <citation type="journal article" date="2014" name="ISME J.">
        <title>Microbial stratification in low pH oxic and suboxic macroscopic growths along an acid mine drainage.</title>
        <authorList>
            <person name="Mendez-Garcia C."/>
            <person name="Mesa V."/>
            <person name="Sprenger R.R."/>
            <person name="Richter M."/>
            <person name="Diez M.S."/>
            <person name="Solano J."/>
            <person name="Bargiela R."/>
            <person name="Golyshina O.V."/>
            <person name="Manteca A."/>
            <person name="Ramos J.L."/>
            <person name="Gallego J.R."/>
            <person name="Llorente I."/>
            <person name="Martins Dos Santos V.A."/>
            <person name="Jensen O.N."/>
            <person name="Pelaez A.I."/>
            <person name="Sanchez J."/>
            <person name="Ferrer M."/>
        </authorList>
    </citation>
    <scope>NUCLEOTIDE SEQUENCE</scope>
</reference>
<dbReference type="Pfam" id="PF22920">
    <property type="entry name" value="UvrC_RNaseH"/>
    <property type="match status" value="1"/>
</dbReference>
<evidence type="ECO:0000313" key="2">
    <source>
        <dbReference type="EMBL" id="EQD55702.1"/>
    </source>
</evidence>
<dbReference type="PANTHER" id="PTHR30562:SF1">
    <property type="entry name" value="UVRABC SYSTEM PROTEIN C"/>
    <property type="match status" value="1"/>
</dbReference>
<evidence type="ECO:0000259" key="1">
    <source>
        <dbReference type="PROSITE" id="PS50165"/>
    </source>
</evidence>
<dbReference type="Pfam" id="PF08459">
    <property type="entry name" value="UvrC_RNaseH_dom"/>
    <property type="match status" value="1"/>
</dbReference>